<evidence type="ECO:0000256" key="7">
    <source>
        <dbReference type="SAM" id="MobiDB-lite"/>
    </source>
</evidence>
<evidence type="ECO:0000256" key="5">
    <source>
        <dbReference type="ARBA" id="ARBA00022701"/>
    </source>
</evidence>
<feature type="compositionally biased region" description="Polar residues" evidence="7">
    <location>
        <begin position="603"/>
        <end position="618"/>
    </location>
</feature>
<dbReference type="Proteomes" id="UP000290900">
    <property type="component" value="Unassembled WGS sequence"/>
</dbReference>
<evidence type="ECO:0000256" key="2">
    <source>
        <dbReference type="ARBA" id="ARBA00009549"/>
    </source>
</evidence>
<evidence type="ECO:0000256" key="3">
    <source>
        <dbReference type="ARBA" id="ARBA00016012"/>
    </source>
</evidence>
<keyword evidence="6" id="KW-0131">Cell cycle</keyword>
<keyword evidence="6" id="KW-0498">Mitosis</keyword>
<dbReference type="STRING" id="13370.A0A448YEP9"/>
<dbReference type="SMART" id="SM01349">
    <property type="entry name" value="TOG"/>
    <property type="match status" value="2"/>
</dbReference>
<keyword evidence="10" id="KW-1185">Reference proteome</keyword>
<evidence type="ECO:0000313" key="10">
    <source>
        <dbReference type="Proteomes" id="UP000290900"/>
    </source>
</evidence>
<dbReference type="GO" id="GO:0005876">
    <property type="term" value="C:spindle microtubule"/>
    <property type="evidence" value="ECO:0007669"/>
    <property type="project" value="TreeGrafter"/>
</dbReference>
<feature type="region of interest" description="Disordered" evidence="7">
    <location>
        <begin position="239"/>
        <end position="284"/>
    </location>
</feature>
<feature type="region of interest" description="Disordered" evidence="7">
    <location>
        <begin position="578"/>
        <end position="618"/>
    </location>
</feature>
<dbReference type="PANTHER" id="PTHR21567:SF9">
    <property type="entry name" value="CLIP-ASSOCIATING PROTEIN"/>
    <property type="match status" value="1"/>
</dbReference>
<feature type="domain" description="TOG" evidence="8">
    <location>
        <begin position="309"/>
        <end position="552"/>
    </location>
</feature>
<dbReference type="InParanoid" id="A0A448YEP9"/>
<dbReference type="GO" id="GO:0008017">
    <property type="term" value="F:microtubule binding"/>
    <property type="evidence" value="ECO:0007669"/>
    <property type="project" value="TreeGrafter"/>
</dbReference>
<accession>A0A448YEP9</accession>
<organism evidence="9 10">
    <name type="scientific">Brettanomyces naardenensis</name>
    <name type="common">Yeast</name>
    <dbReference type="NCBI Taxonomy" id="13370"/>
    <lineage>
        <taxon>Eukaryota</taxon>
        <taxon>Fungi</taxon>
        <taxon>Dikarya</taxon>
        <taxon>Ascomycota</taxon>
        <taxon>Saccharomycotina</taxon>
        <taxon>Pichiomycetes</taxon>
        <taxon>Pichiales</taxon>
        <taxon>Pichiaceae</taxon>
        <taxon>Brettanomyces</taxon>
    </lineage>
</organism>
<keyword evidence="5" id="KW-0493">Microtubule</keyword>
<evidence type="ECO:0000256" key="1">
    <source>
        <dbReference type="ARBA" id="ARBA00004186"/>
    </source>
</evidence>
<name>A0A448YEP9_BRENA</name>
<sequence>MQEIQPSVLYEAVTSHNTEKALQLILQLKTHVKHQRVDLQYAQQYFDSLILAFCEPRLSITAFSTLCHLIKRVRTQRPSDLKLVHSKVVPFLFERLKEPKASMRSAAMKAMVTIWESIPEDFENDLNRRGFKNSDPAIRAGLLGMIGEIAKNSTGFSVAPFLPSIVSLLADQVVSSHAMDLLILYFNDLSQHDAGSRNELVRQLSTQHISHTLSVRLLSQLTDANELIALYKKRLTRSSGSRYSTPSSRPKSSLDNQKNALSSYHRPSSGSIVSNSSGKVSDPSNTEKIDGILATFPGFDSIDRISALNYSSAAQLLDNVDLLEQPFEGKETEQNWLRRDAGIKQLQSILRGNAVKEYPVQLAQIVRGFKGCISKAVLSLRTTLSSAGCQLCKEVGMILGPYLDGPTVDSLLSSLFKLTCARKTIAHQRANLAVMSLLLYTNFSPRLMIQIYSTSQDKNVQPRVYSATWVELFLLKYAENAQIIEANQEYIDRIISKGVRDPIPSVREASRLAFWTLDSVFPQNSQQILDTLPASSVKALEKSREFSVKRTIINRSFVRRQASIGTGSGRKKITEIHRGSQDIPKPPSPVALSGLETAPQDIPPQTISSEVDGQPANSKTALALRESQSPPPHGELGGYTEKIRRENTIYDQLVSMDITSQSAGIGAILDGHLGRLPIKFNSVLNGLSISSPHILIPMFQSENSFKYLSDYLSTDNIIRLYCVFSMESRRCLTAEEISFIFRNMSIDDMVLSITNILMLCIDSSKLQDLNLSMQFVKYKLEFTEACFDFAALLFGDANIKIESYMLSSIFDALLKCWEFSDHTEGGKYISLLRTGMNRNRPLFQKCLSSCENGFMKSQLAQQLGIDPHNPLRNNEDLAAVDSNYLPSEDDFGESNLDGLTMVIRKDIDNRQVSKIDSDLTMIMPRFDKKSHRNSLDTAMEPQDVDPAMNDENVRSNTFLDTKRAKIVEADYPDEIRLGDVFLEENKREETGQGAENGLAGMSDEGVMSDTTPDMNRLTLTEDGAKSGVGRGVEVTQVESVDIELESNDPISPPRSTEEVASIIESVDPLAPLTKSSGKFSIFEDDVDHSKQIEQLDSWYGFAALKYRCIRGKTLFDSNELVSKLGDGSISYEELSFLVYALEDGKIDPKPFVSSLLGCVDAELSKDSIFASLFLMRVCMSRAYGYKEKEIFEKVVEFGKLLKENEEDELYFAVEETLHFIPNVGYYIEALRNKQQVGLTVPQQAILLEVLLHLITPTSVSYEDVFMLDVLVFKLLKSTKTVIRKLAVMIYSKLYQYREEGVKSPEGHELIDGAIFKKLDESQLALVKYYSERS</sequence>
<dbReference type="GO" id="GO:0060172">
    <property type="term" value="P:astral microtubule depolymerization"/>
    <property type="evidence" value="ECO:0007669"/>
    <property type="project" value="TreeGrafter"/>
</dbReference>
<proteinExistence type="inferred from homology"/>
<gene>
    <name evidence="9" type="ORF">BRENAR_LOCUS106</name>
</gene>
<comment type="subcellular location">
    <subcellularLocation>
        <location evidence="1">Cytoplasm</location>
        <location evidence="1">Cytoskeleton</location>
        <location evidence="1">Spindle</location>
    </subcellularLocation>
</comment>
<dbReference type="OrthoDB" id="46159at2759"/>
<comment type="similarity">
    <text evidence="2">Belongs to the CLASP family.</text>
</comment>
<dbReference type="GO" id="GO:0090307">
    <property type="term" value="P:mitotic spindle assembly"/>
    <property type="evidence" value="ECO:0007669"/>
    <property type="project" value="TreeGrafter"/>
</dbReference>
<dbReference type="Pfam" id="PF12348">
    <property type="entry name" value="CLASP_N"/>
    <property type="match status" value="2"/>
</dbReference>
<dbReference type="EMBL" id="CAACVR010000001">
    <property type="protein sequence ID" value="VEU19369.1"/>
    <property type="molecule type" value="Genomic_DNA"/>
</dbReference>
<feature type="domain" description="TOG" evidence="8">
    <location>
        <begin position="2"/>
        <end position="213"/>
    </location>
</feature>
<feature type="region of interest" description="Disordered" evidence="7">
    <location>
        <begin position="986"/>
        <end position="1012"/>
    </location>
</feature>
<feature type="compositionally biased region" description="Low complexity" evidence="7">
    <location>
        <begin position="239"/>
        <end position="250"/>
    </location>
</feature>
<evidence type="ECO:0000256" key="6">
    <source>
        <dbReference type="ARBA" id="ARBA00022776"/>
    </source>
</evidence>
<keyword evidence="4" id="KW-0132">Cell division</keyword>
<protein>
    <recommendedName>
        <fullName evidence="3">Protein STU1</fullName>
    </recommendedName>
</protein>
<dbReference type="InterPro" id="IPR034085">
    <property type="entry name" value="TOG"/>
</dbReference>
<dbReference type="GO" id="GO:0005815">
    <property type="term" value="C:microtubule organizing center"/>
    <property type="evidence" value="ECO:0007669"/>
    <property type="project" value="TreeGrafter"/>
</dbReference>
<dbReference type="InterPro" id="IPR011989">
    <property type="entry name" value="ARM-like"/>
</dbReference>
<dbReference type="SUPFAM" id="SSF48371">
    <property type="entry name" value="ARM repeat"/>
    <property type="match status" value="1"/>
</dbReference>
<dbReference type="GO" id="GO:1990023">
    <property type="term" value="C:mitotic spindle midzone"/>
    <property type="evidence" value="ECO:0007669"/>
    <property type="project" value="TreeGrafter"/>
</dbReference>
<evidence type="ECO:0000259" key="8">
    <source>
        <dbReference type="SMART" id="SM01349"/>
    </source>
</evidence>
<feature type="compositionally biased region" description="Polar residues" evidence="7">
    <location>
        <begin position="251"/>
        <end position="266"/>
    </location>
</feature>
<dbReference type="InterPro" id="IPR016024">
    <property type="entry name" value="ARM-type_fold"/>
</dbReference>
<dbReference type="InterPro" id="IPR024395">
    <property type="entry name" value="CLASP_N_dom"/>
</dbReference>
<dbReference type="Gene3D" id="1.25.10.10">
    <property type="entry name" value="Leucine-rich Repeat Variant"/>
    <property type="match status" value="2"/>
</dbReference>
<dbReference type="GO" id="GO:0005881">
    <property type="term" value="C:cytoplasmic microtubule"/>
    <property type="evidence" value="ECO:0007669"/>
    <property type="project" value="TreeGrafter"/>
</dbReference>
<dbReference type="PANTHER" id="PTHR21567">
    <property type="entry name" value="CLASP"/>
    <property type="match status" value="1"/>
</dbReference>
<evidence type="ECO:0000313" key="9">
    <source>
        <dbReference type="EMBL" id="VEU19369.1"/>
    </source>
</evidence>
<evidence type="ECO:0000256" key="4">
    <source>
        <dbReference type="ARBA" id="ARBA00022618"/>
    </source>
</evidence>
<reference evidence="9 10" key="1">
    <citation type="submission" date="2018-12" db="EMBL/GenBank/DDBJ databases">
        <authorList>
            <person name="Tiukova I."/>
            <person name="Dainat J."/>
        </authorList>
    </citation>
    <scope>NUCLEOTIDE SEQUENCE [LARGE SCALE GENOMIC DNA]</scope>
</reference>
<dbReference type="GO" id="GO:0051301">
    <property type="term" value="P:cell division"/>
    <property type="evidence" value="ECO:0007669"/>
    <property type="project" value="UniProtKB-KW"/>
</dbReference>
<feature type="compositionally biased region" description="Low complexity" evidence="7">
    <location>
        <begin position="268"/>
        <end position="281"/>
    </location>
</feature>